<evidence type="ECO:0000256" key="1">
    <source>
        <dbReference type="SAM" id="Phobius"/>
    </source>
</evidence>
<protein>
    <submittedName>
        <fullName evidence="2">Uncharacterized protein</fullName>
    </submittedName>
</protein>
<name>A0A5Q6RJI4_9ACTN</name>
<dbReference type="OrthoDB" id="8896299at2"/>
<dbReference type="EMBL" id="VDFQ02000007">
    <property type="protein sequence ID" value="KAA1418248.1"/>
    <property type="molecule type" value="Genomic_DNA"/>
</dbReference>
<keyword evidence="1" id="KW-0812">Transmembrane</keyword>
<accession>A0A5Q6RJI4</accession>
<dbReference type="RefSeq" id="WP_149771537.1">
    <property type="nucleotide sequence ID" value="NZ_VDFQ02000007.1"/>
</dbReference>
<feature type="transmembrane region" description="Helical" evidence="1">
    <location>
        <begin position="12"/>
        <end position="30"/>
    </location>
</feature>
<proteinExistence type="predicted"/>
<gene>
    <name evidence="2" type="ORF">FE697_020675</name>
</gene>
<keyword evidence="1" id="KW-1133">Transmembrane helix</keyword>
<dbReference type="AlphaFoldDB" id="A0A5Q6RJI4"/>
<reference evidence="2 3" key="1">
    <citation type="submission" date="2019-09" db="EMBL/GenBank/DDBJ databases">
        <title>Mumia zhuanghuii sp. nov. isolated from the intestinal contents of plateau pika (Ochotona curzoniae) in the Qinghai-Tibet plateau of China.</title>
        <authorList>
            <person name="Tian Z."/>
        </authorList>
    </citation>
    <scope>NUCLEOTIDE SEQUENCE [LARGE SCALE GENOMIC DNA]</scope>
    <source>
        <strain evidence="3">350</strain>
    </source>
</reference>
<dbReference type="Proteomes" id="UP000307768">
    <property type="component" value="Unassembled WGS sequence"/>
</dbReference>
<comment type="caution">
    <text evidence="2">The sequence shown here is derived from an EMBL/GenBank/DDBJ whole genome shotgun (WGS) entry which is preliminary data.</text>
</comment>
<organism evidence="2 3">
    <name type="scientific">Mumia zhuanghuii</name>
    <dbReference type="NCBI Taxonomy" id="2585211"/>
    <lineage>
        <taxon>Bacteria</taxon>
        <taxon>Bacillati</taxon>
        <taxon>Actinomycetota</taxon>
        <taxon>Actinomycetes</taxon>
        <taxon>Propionibacteriales</taxon>
        <taxon>Nocardioidaceae</taxon>
        <taxon>Mumia</taxon>
    </lineage>
</organism>
<keyword evidence="1" id="KW-0472">Membrane</keyword>
<evidence type="ECO:0000313" key="2">
    <source>
        <dbReference type="EMBL" id="KAA1418248.1"/>
    </source>
</evidence>
<sequence length="207" mass="23916">MSNSWWEALQAIGLFLSPFAVAWLAYVLSIRQSRNDELKRVQLEYYSALAPRLNTLVCYVTFMGDWRDISPPEVIALKRQLDREFFVAAPLFSPRVRQRYDAFLDDCYRTFGEWGTDPKVRSSALPRREVWRGEWDSSWDAMFEFGDVPLTTEMIRKPRRSHDELIAALVTDLKVVRSRPNYTSDLVALERSSLGHAERDPVPPGAA</sequence>
<evidence type="ECO:0000313" key="3">
    <source>
        <dbReference type="Proteomes" id="UP000307768"/>
    </source>
</evidence>